<dbReference type="OrthoDB" id="2405129at2"/>
<evidence type="ECO:0000256" key="3">
    <source>
        <dbReference type="ARBA" id="ARBA00023163"/>
    </source>
</evidence>
<evidence type="ECO:0000259" key="5">
    <source>
        <dbReference type="PROSITE" id="PS51464"/>
    </source>
</evidence>
<proteinExistence type="predicted"/>
<dbReference type="PROSITE" id="PS51464">
    <property type="entry name" value="SIS"/>
    <property type="match status" value="1"/>
</dbReference>
<dbReference type="CDD" id="cd05013">
    <property type="entry name" value="SIS_RpiR"/>
    <property type="match status" value="1"/>
</dbReference>
<dbReference type="PANTHER" id="PTHR30514:SF18">
    <property type="entry name" value="RPIR-FAMILY TRANSCRIPTIONAL REGULATOR"/>
    <property type="match status" value="1"/>
</dbReference>
<dbReference type="RefSeq" id="WP_119605285.1">
    <property type="nucleotide sequence ID" value="NZ_QXUF01000072.1"/>
</dbReference>
<dbReference type="InterPro" id="IPR035472">
    <property type="entry name" value="RpiR-like_SIS"/>
</dbReference>
<dbReference type="InterPro" id="IPR046348">
    <property type="entry name" value="SIS_dom_sf"/>
</dbReference>
<dbReference type="SUPFAM" id="SSF46689">
    <property type="entry name" value="Homeodomain-like"/>
    <property type="match status" value="1"/>
</dbReference>
<evidence type="ECO:0000313" key="6">
    <source>
        <dbReference type="EMBL" id="RIM99279.1"/>
    </source>
</evidence>
<dbReference type="Proteomes" id="UP000286317">
    <property type="component" value="Unassembled WGS sequence"/>
</dbReference>
<keyword evidence="7" id="KW-1185">Reference proteome</keyword>
<dbReference type="PANTHER" id="PTHR30514">
    <property type="entry name" value="GLUCOKINASE"/>
    <property type="match status" value="1"/>
</dbReference>
<evidence type="ECO:0000256" key="2">
    <source>
        <dbReference type="ARBA" id="ARBA00023125"/>
    </source>
</evidence>
<name>A0A418IDY8_9STAP</name>
<dbReference type="GO" id="GO:1901135">
    <property type="term" value="P:carbohydrate derivative metabolic process"/>
    <property type="evidence" value="ECO:0007669"/>
    <property type="project" value="InterPro"/>
</dbReference>
<evidence type="ECO:0000313" key="7">
    <source>
        <dbReference type="Proteomes" id="UP000286317"/>
    </source>
</evidence>
<dbReference type="SUPFAM" id="SSF53697">
    <property type="entry name" value="SIS domain"/>
    <property type="match status" value="1"/>
</dbReference>
<dbReference type="GO" id="GO:0097367">
    <property type="term" value="F:carbohydrate derivative binding"/>
    <property type="evidence" value="ECO:0007669"/>
    <property type="project" value="InterPro"/>
</dbReference>
<dbReference type="InterPro" id="IPR009057">
    <property type="entry name" value="Homeodomain-like_sf"/>
</dbReference>
<reference evidence="6 7" key="1">
    <citation type="journal article" date="2016" name="Front. Microbiol.">
        <title>Comprehensive Phylogenetic Analysis of Bovine Non-aureus Staphylococci Species Based on Whole-Genome Sequencing.</title>
        <authorList>
            <person name="Naushad S."/>
            <person name="Barkema H.W."/>
            <person name="Luby C."/>
            <person name="Condas L.A."/>
            <person name="Nobrega D.B."/>
            <person name="Carson D.A."/>
            <person name="De Buck J."/>
        </authorList>
    </citation>
    <scope>NUCLEOTIDE SEQUENCE [LARGE SCALE GENOMIC DNA]</scope>
    <source>
        <strain evidence="6 7">SNUC 4554</strain>
    </source>
</reference>
<protein>
    <submittedName>
        <fullName evidence="6">MurR/RpiR family transcriptional regulator</fullName>
    </submittedName>
</protein>
<dbReference type="InterPro" id="IPR001347">
    <property type="entry name" value="SIS_dom"/>
</dbReference>
<dbReference type="InterPro" id="IPR047640">
    <property type="entry name" value="RpiR-like"/>
</dbReference>
<dbReference type="GO" id="GO:0003700">
    <property type="term" value="F:DNA-binding transcription factor activity"/>
    <property type="evidence" value="ECO:0007669"/>
    <property type="project" value="InterPro"/>
</dbReference>
<dbReference type="Pfam" id="PF01418">
    <property type="entry name" value="HTH_6"/>
    <property type="match status" value="1"/>
</dbReference>
<dbReference type="InterPro" id="IPR036388">
    <property type="entry name" value="WH-like_DNA-bd_sf"/>
</dbReference>
<organism evidence="6 7">
    <name type="scientific">Staphylococcus shinii</name>
    <dbReference type="NCBI Taxonomy" id="2912228"/>
    <lineage>
        <taxon>Bacteria</taxon>
        <taxon>Bacillati</taxon>
        <taxon>Bacillota</taxon>
        <taxon>Bacilli</taxon>
        <taxon>Bacillales</taxon>
        <taxon>Staphylococcaceae</taxon>
        <taxon>Staphylococcus</taxon>
    </lineage>
</organism>
<sequence length="286" mass="32568">MNRKTLSFKEKLVNRKSTLPKIQHKLCNYILKNFEELCLTTIKELSNKADVGISTVMRTINALDYKNFNDFRKDIYNEALPSNTKFSLKNAFIHSEKLKTNTLTNVWDKSVDLLNQSLKTDLIANFDIAVQYIEQATSVSILGTRPYKSTALYLEHLLNEFYLNVHQLSGDTDATLDKITKMAAKDILIVFAFEPYTYSVINAVKETKNQGNDVLLITDYDSSPIIEYASVTLKLSVSKDHFSIVPIIALIDALVLELGKRTSESSLDKLRTLEDTLIRNNVTYHK</sequence>
<evidence type="ECO:0000256" key="1">
    <source>
        <dbReference type="ARBA" id="ARBA00023015"/>
    </source>
</evidence>
<dbReference type="InterPro" id="IPR000281">
    <property type="entry name" value="HTH_RpiR"/>
</dbReference>
<accession>A0A418IDY8</accession>
<dbReference type="PROSITE" id="PS51071">
    <property type="entry name" value="HTH_RPIR"/>
    <property type="match status" value="1"/>
</dbReference>
<comment type="caution">
    <text evidence="6">The sequence shown here is derived from an EMBL/GenBank/DDBJ whole genome shotgun (WGS) entry which is preliminary data.</text>
</comment>
<keyword evidence="2" id="KW-0238">DNA-binding</keyword>
<dbReference type="EMBL" id="QXUF01000072">
    <property type="protein sequence ID" value="RIM99279.1"/>
    <property type="molecule type" value="Genomic_DNA"/>
</dbReference>
<dbReference type="AlphaFoldDB" id="A0A418IDY8"/>
<keyword evidence="1" id="KW-0805">Transcription regulation</keyword>
<dbReference type="Gene3D" id="3.40.50.10490">
    <property type="entry name" value="Glucose-6-phosphate isomerase like protein, domain 1"/>
    <property type="match status" value="1"/>
</dbReference>
<gene>
    <name evidence="6" type="ORF">BU112_10050</name>
</gene>
<keyword evidence="3" id="KW-0804">Transcription</keyword>
<evidence type="ECO:0000259" key="4">
    <source>
        <dbReference type="PROSITE" id="PS51071"/>
    </source>
</evidence>
<feature type="domain" description="HTH rpiR-type" evidence="4">
    <location>
        <begin position="6"/>
        <end position="82"/>
    </location>
</feature>
<dbReference type="Pfam" id="PF01380">
    <property type="entry name" value="SIS"/>
    <property type="match status" value="1"/>
</dbReference>
<dbReference type="Gene3D" id="1.10.10.10">
    <property type="entry name" value="Winged helix-like DNA-binding domain superfamily/Winged helix DNA-binding domain"/>
    <property type="match status" value="1"/>
</dbReference>
<feature type="domain" description="SIS" evidence="5">
    <location>
        <begin position="129"/>
        <end position="264"/>
    </location>
</feature>
<dbReference type="GO" id="GO:0003677">
    <property type="term" value="F:DNA binding"/>
    <property type="evidence" value="ECO:0007669"/>
    <property type="project" value="UniProtKB-KW"/>
</dbReference>